<dbReference type="InterPro" id="IPR002347">
    <property type="entry name" value="SDR_fam"/>
</dbReference>
<dbReference type="SUPFAM" id="SSF51735">
    <property type="entry name" value="NAD(P)-binding Rossmann-fold domains"/>
    <property type="match status" value="1"/>
</dbReference>
<dbReference type="Pfam" id="PF00106">
    <property type="entry name" value="adh_short"/>
    <property type="match status" value="2"/>
</dbReference>
<dbReference type="InterPro" id="IPR036291">
    <property type="entry name" value="NAD(P)-bd_dom_sf"/>
</dbReference>
<dbReference type="PANTHER" id="PTHR44147">
    <property type="entry name" value="DEHYDROGENASE/REDUCTASE SDR FAMILY MEMBER 1"/>
    <property type="match status" value="1"/>
</dbReference>
<evidence type="ECO:0000256" key="1">
    <source>
        <dbReference type="RuleBase" id="RU000363"/>
    </source>
</evidence>
<evidence type="ECO:0008006" key="4">
    <source>
        <dbReference type="Google" id="ProtNLM"/>
    </source>
</evidence>
<dbReference type="AlphaFoldDB" id="A0A8S9Z278"/>
<dbReference type="PANTHER" id="PTHR44147:SF2">
    <property type="entry name" value="DEHYDROGENASE_REDUCTASE SDR FAMILY MEMBER 1"/>
    <property type="match status" value="1"/>
</dbReference>
<keyword evidence="3" id="KW-1185">Reference proteome</keyword>
<dbReference type="Proteomes" id="UP000822476">
    <property type="component" value="Unassembled WGS sequence"/>
</dbReference>
<name>A0A8S9Z278_9TREM</name>
<comment type="caution">
    <text evidence="2">The sequence shown here is derived from an EMBL/GenBank/DDBJ whole genome shotgun (WGS) entry which is preliminary data.</text>
</comment>
<organism evidence="2 3">
    <name type="scientific">Paragonimus skrjabini miyazakii</name>
    <dbReference type="NCBI Taxonomy" id="59628"/>
    <lineage>
        <taxon>Eukaryota</taxon>
        <taxon>Metazoa</taxon>
        <taxon>Spiralia</taxon>
        <taxon>Lophotrochozoa</taxon>
        <taxon>Platyhelminthes</taxon>
        <taxon>Trematoda</taxon>
        <taxon>Digenea</taxon>
        <taxon>Plagiorchiida</taxon>
        <taxon>Troglotremata</taxon>
        <taxon>Troglotrematidae</taxon>
        <taxon>Paragonimus</taxon>
    </lineage>
</organism>
<evidence type="ECO:0000313" key="2">
    <source>
        <dbReference type="EMBL" id="KAF7261539.1"/>
    </source>
</evidence>
<dbReference type="PRINTS" id="PR00080">
    <property type="entry name" value="SDRFAMILY"/>
</dbReference>
<dbReference type="Gene3D" id="3.40.50.720">
    <property type="entry name" value="NAD(P)-binding Rossmann-like Domain"/>
    <property type="match status" value="1"/>
</dbReference>
<dbReference type="EMBL" id="JTDE01000339">
    <property type="protein sequence ID" value="KAF7261539.1"/>
    <property type="molecule type" value="Genomic_DNA"/>
</dbReference>
<comment type="similarity">
    <text evidence="1">Belongs to the short-chain dehydrogenases/reductases (SDR) family.</text>
</comment>
<dbReference type="OrthoDB" id="1933717at2759"/>
<evidence type="ECO:0000313" key="3">
    <source>
        <dbReference type="Proteomes" id="UP000822476"/>
    </source>
</evidence>
<gene>
    <name evidence="2" type="ORF">EG68_01039</name>
</gene>
<dbReference type="PRINTS" id="PR00081">
    <property type="entry name" value="GDHRDH"/>
</dbReference>
<sequence>MSKNLSGYVCVVTGATRGLGKAIAIALGETGATVYITGRTLDPPGQSLGKDSECLRETARLIESLGGKAIPVAVDHSDDNQVAGLFTRIRREQSGRLDVLVNNAFSAADYLLSEAEPESVYWEPSNAVRSPSEEWDLVNRVGLRNAYTCCVLATRIMAECRSRVDTNNHHHAAVGLTKKRSSVATGLPTGVIINISSIGGTRRIFNVAFCAGKSALDRMTLEMAADLRKRDIDVAVVSLLPGVVRTEQVVAALESGTAPAFLTRAISVGIDVPPEIPGKVVAALVGQPRQALAKQSGRCLVGAELAYQFGVRVSGRTYPKNPRAFKTILQLAGWNRMAVFVPAFVKIPYWVLAIVTSKF</sequence>
<reference evidence="2" key="1">
    <citation type="submission" date="2019-07" db="EMBL/GenBank/DDBJ databases">
        <title>Annotation for the trematode Paragonimus miyazaki's.</title>
        <authorList>
            <person name="Choi Y.-J."/>
        </authorList>
    </citation>
    <scope>NUCLEOTIDE SEQUENCE</scope>
    <source>
        <strain evidence="2">Japan</strain>
    </source>
</reference>
<protein>
    <recommendedName>
        <fullName evidence="4">Dehydrogenase/reductase SDR family member 1</fullName>
    </recommendedName>
</protein>
<accession>A0A8S9Z278</accession>
<proteinExistence type="inferred from homology"/>